<dbReference type="InterPro" id="IPR000531">
    <property type="entry name" value="Beta-barrel_TonB"/>
</dbReference>
<evidence type="ECO:0000256" key="9">
    <source>
        <dbReference type="ARBA" id="ARBA00023065"/>
    </source>
</evidence>
<keyword evidence="7 17" id="KW-0732">Signal</keyword>
<sequence>MARLPGLQTATLVSLFALAAAPAALGQTADTPAAPPVTAGPAVLPALKVEGQAPAEFADGPVEGYRATRSATGTKTDTPLKDVPQAVNVVPRSVIEDQQDNRLTDVLQNVSNVQPGSTIGNRAENFTIRGFRGETFARDGVVNNPLFTNETFLDLSNVERVEVLKGPASVLFGQGDPGGLVNIVTKKPQRDFGTSGSLEAGSFDYRRGEADVTGPLDAEGRLTARLTGAYQKSDTFRDFFTESERKAVAPTLQWQPRDTTTLTLGLDYTEQSLPFDRGLVAIGGKVAAIPSDRYLGEEFSRFDSNKLALQAKLEHEVNDWLTIRQVSRIDRGESLRVSADPRSISASGVLARQARIQNDDTDYADFTLDGTARFDTGPFGHTVLLGGEYGRAHRDIDWRTATLGSINIYDPVYGALPGVYGAQTVQTAAVDIYGVYLQDQIALTDTVKLLAGGRFDSFDQVNARNGAETQQSGNAFSPRAGIVWEVLPALSLYASYTESFKPQTGTDVNGSPFDPETGQQYEVGAKADILPDRLSATLAVFNLTRQNVTTDDPNNAGESVATGEQRSRGVELDVTGTVRPGWQVIASGAFLNTEVTRDTAFKGAQLAGAPRWSGSLWSTYKIGDGPLRGLGFGGGMVAVDHRNGALDNSFSVAGYMRVDASVFYDLNDHVRVSVAGKNLFDTDYIETPVSTTEIYAGEPLTVLARLTARY</sequence>
<dbReference type="InterPro" id="IPR037066">
    <property type="entry name" value="Plug_dom_sf"/>
</dbReference>
<evidence type="ECO:0000256" key="1">
    <source>
        <dbReference type="ARBA" id="ARBA00004571"/>
    </source>
</evidence>
<evidence type="ECO:0000259" key="19">
    <source>
        <dbReference type="Pfam" id="PF07715"/>
    </source>
</evidence>
<accession>A0ABV7VF86</accession>
<evidence type="ECO:0000256" key="3">
    <source>
        <dbReference type="ARBA" id="ARBA00022448"/>
    </source>
</evidence>
<dbReference type="Gene3D" id="2.170.130.10">
    <property type="entry name" value="TonB-dependent receptor, plug domain"/>
    <property type="match status" value="1"/>
</dbReference>
<proteinExistence type="inferred from homology"/>
<evidence type="ECO:0000256" key="7">
    <source>
        <dbReference type="ARBA" id="ARBA00022729"/>
    </source>
</evidence>
<keyword evidence="12 20" id="KW-0675">Receptor</keyword>
<dbReference type="Proteomes" id="UP001595711">
    <property type="component" value="Unassembled WGS sequence"/>
</dbReference>
<dbReference type="InterPro" id="IPR036942">
    <property type="entry name" value="Beta-barrel_TonB_sf"/>
</dbReference>
<gene>
    <name evidence="20" type="ORF">ACFOOQ_08565</name>
</gene>
<evidence type="ECO:0000256" key="4">
    <source>
        <dbReference type="ARBA" id="ARBA00022452"/>
    </source>
</evidence>
<keyword evidence="4 14" id="KW-1134">Transmembrane beta strand</keyword>
<evidence type="ECO:0000313" key="21">
    <source>
        <dbReference type="Proteomes" id="UP001595711"/>
    </source>
</evidence>
<dbReference type="RefSeq" id="WP_379724443.1">
    <property type="nucleotide sequence ID" value="NZ_JBHRYJ010000001.1"/>
</dbReference>
<keyword evidence="11 14" id="KW-0472">Membrane</keyword>
<dbReference type="PROSITE" id="PS52016">
    <property type="entry name" value="TONB_DEPENDENT_REC_3"/>
    <property type="match status" value="1"/>
</dbReference>
<evidence type="ECO:0000256" key="5">
    <source>
        <dbReference type="ARBA" id="ARBA00022496"/>
    </source>
</evidence>
<evidence type="ECO:0000256" key="11">
    <source>
        <dbReference type="ARBA" id="ARBA00023136"/>
    </source>
</evidence>
<evidence type="ECO:0000313" key="20">
    <source>
        <dbReference type="EMBL" id="MFC3675592.1"/>
    </source>
</evidence>
<dbReference type="EMBL" id="JBHRYJ010000001">
    <property type="protein sequence ID" value="MFC3675592.1"/>
    <property type="molecule type" value="Genomic_DNA"/>
</dbReference>
<keyword evidence="13 14" id="KW-0998">Cell outer membrane</keyword>
<comment type="similarity">
    <text evidence="2 14 15">Belongs to the TonB-dependent receptor family.</text>
</comment>
<comment type="caution">
    <text evidence="20">The sequence shown here is derived from an EMBL/GenBank/DDBJ whole genome shotgun (WGS) entry which is preliminary data.</text>
</comment>
<reference evidence="21" key="1">
    <citation type="journal article" date="2019" name="Int. J. Syst. Evol. Microbiol.">
        <title>The Global Catalogue of Microorganisms (GCM) 10K type strain sequencing project: providing services to taxonomists for standard genome sequencing and annotation.</title>
        <authorList>
            <consortium name="The Broad Institute Genomics Platform"/>
            <consortium name="The Broad Institute Genome Sequencing Center for Infectious Disease"/>
            <person name="Wu L."/>
            <person name="Ma J."/>
        </authorList>
    </citation>
    <scope>NUCLEOTIDE SEQUENCE [LARGE SCALE GENOMIC DNA]</scope>
    <source>
        <strain evidence="21">KCTC 42182</strain>
    </source>
</reference>
<keyword evidence="8" id="KW-0408">Iron</keyword>
<dbReference type="PANTHER" id="PTHR32552:SF68">
    <property type="entry name" value="FERRICHROME OUTER MEMBRANE TRANSPORTER_PHAGE RECEPTOR"/>
    <property type="match status" value="1"/>
</dbReference>
<name>A0ABV7VF86_9PROT</name>
<comment type="subcellular location">
    <subcellularLocation>
        <location evidence="1 14">Cell outer membrane</location>
        <topology evidence="1 14">Multi-pass membrane protein</topology>
    </subcellularLocation>
</comment>
<dbReference type="CDD" id="cd01347">
    <property type="entry name" value="ligand_gated_channel"/>
    <property type="match status" value="1"/>
</dbReference>
<keyword evidence="21" id="KW-1185">Reference proteome</keyword>
<evidence type="ECO:0000256" key="17">
    <source>
        <dbReference type="SAM" id="SignalP"/>
    </source>
</evidence>
<dbReference type="SUPFAM" id="SSF56935">
    <property type="entry name" value="Porins"/>
    <property type="match status" value="1"/>
</dbReference>
<evidence type="ECO:0000256" key="8">
    <source>
        <dbReference type="ARBA" id="ARBA00023004"/>
    </source>
</evidence>
<dbReference type="NCBIfam" id="TIGR01783">
    <property type="entry name" value="TonB-siderophor"/>
    <property type="match status" value="1"/>
</dbReference>
<evidence type="ECO:0000256" key="14">
    <source>
        <dbReference type="PROSITE-ProRule" id="PRU01360"/>
    </source>
</evidence>
<dbReference type="Gene3D" id="2.40.170.20">
    <property type="entry name" value="TonB-dependent receptor, beta-barrel domain"/>
    <property type="match status" value="1"/>
</dbReference>
<dbReference type="PANTHER" id="PTHR32552">
    <property type="entry name" value="FERRICHROME IRON RECEPTOR-RELATED"/>
    <property type="match status" value="1"/>
</dbReference>
<evidence type="ECO:0000256" key="6">
    <source>
        <dbReference type="ARBA" id="ARBA00022692"/>
    </source>
</evidence>
<keyword evidence="10 15" id="KW-0798">TonB box</keyword>
<keyword evidence="3 14" id="KW-0813">Transport</keyword>
<dbReference type="InterPro" id="IPR010105">
    <property type="entry name" value="TonB_sidphr_rcpt"/>
</dbReference>
<feature type="domain" description="TonB-dependent receptor plug" evidence="19">
    <location>
        <begin position="80"/>
        <end position="179"/>
    </location>
</feature>
<feature type="domain" description="TonB-dependent receptor-like beta-barrel" evidence="18">
    <location>
        <begin position="254"/>
        <end position="679"/>
    </location>
</feature>
<dbReference type="InterPro" id="IPR039426">
    <property type="entry name" value="TonB-dep_rcpt-like"/>
</dbReference>
<evidence type="ECO:0000256" key="2">
    <source>
        <dbReference type="ARBA" id="ARBA00009810"/>
    </source>
</evidence>
<feature type="chain" id="PRO_5045062031" evidence="17">
    <location>
        <begin position="20"/>
        <end position="710"/>
    </location>
</feature>
<evidence type="ECO:0000259" key="18">
    <source>
        <dbReference type="Pfam" id="PF00593"/>
    </source>
</evidence>
<dbReference type="Pfam" id="PF00593">
    <property type="entry name" value="TonB_dep_Rec_b-barrel"/>
    <property type="match status" value="1"/>
</dbReference>
<evidence type="ECO:0000256" key="12">
    <source>
        <dbReference type="ARBA" id="ARBA00023170"/>
    </source>
</evidence>
<feature type="region of interest" description="Disordered" evidence="16">
    <location>
        <begin position="549"/>
        <end position="568"/>
    </location>
</feature>
<protein>
    <submittedName>
        <fullName evidence="20">TonB-dependent siderophore receptor</fullName>
    </submittedName>
</protein>
<organism evidence="20 21">
    <name type="scientific">Ferrovibrio xuzhouensis</name>
    <dbReference type="NCBI Taxonomy" id="1576914"/>
    <lineage>
        <taxon>Bacteria</taxon>
        <taxon>Pseudomonadati</taxon>
        <taxon>Pseudomonadota</taxon>
        <taxon>Alphaproteobacteria</taxon>
        <taxon>Rhodospirillales</taxon>
        <taxon>Rhodospirillaceae</taxon>
        <taxon>Ferrovibrio</taxon>
    </lineage>
</organism>
<evidence type="ECO:0000256" key="16">
    <source>
        <dbReference type="SAM" id="MobiDB-lite"/>
    </source>
</evidence>
<keyword evidence="5" id="KW-0410">Iron transport</keyword>
<dbReference type="InterPro" id="IPR012910">
    <property type="entry name" value="Plug_dom"/>
</dbReference>
<feature type="signal peptide" evidence="17">
    <location>
        <begin position="1"/>
        <end position="19"/>
    </location>
</feature>
<evidence type="ECO:0000256" key="13">
    <source>
        <dbReference type="ARBA" id="ARBA00023237"/>
    </source>
</evidence>
<dbReference type="Pfam" id="PF07715">
    <property type="entry name" value="Plug"/>
    <property type="match status" value="1"/>
</dbReference>
<keyword evidence="6 14" id="KW-0812">Transmembrane</keyword>
<evidence type="ECO:0000256" key="10">
    <source>
        <dbReference type="ARBA" id="ARBA00023077"/>
    </source>
</evidence>
<keyword evidence="9" id="KW-0406">Ion transport</keyword>
<evidence type="ECO:0000256" key="15">
    <source>
        <dbReference type="RuleBase" id="RU003357"/>
    </source>
</evidence>